<evidence type="ECO:0000313" key="4">
    <source>
        <dbReference type="EMBL" id="KAG8444552.1"/>
    </source>
</evidence>
<dbReference type="Gene3D" id="3.90.1140.10">
    <property type="entry name" value="Cyclic phosphodiesterase"/>
    <property type="match status" value="1"/>
</dbReference>
<dbReference type="PANTHER" id="PTHR15934:SF6">
    <property type="entry name" value="A-KINASE ANCHOR PROTEIN 7 ISOFORM GAMMA"/>
    <property type="match status" value="1"/>
</dbReference>
<protein>
    <recommendedName>
        <fullName evidence="3">A-kinase anchor protein 7-like phosphoesterase domain-containing protein</fullName>
    </recommendedName>
</protein>
<gene>
    <name evidence="4" type="ORF">GDO86_009640</name>
</gene>
<proteinExistence type="predicted"/>
<evidence type="ECO:0000256" key="2">
    <source>
        <dbReference type="SAM" id="SignalP"/>
    </source>
</evidence>
<keyword evidence="2" id="KW-0732">Signal</keyword>
<name>A0A8T2JJS2_9PIPI</name>
<accession>A0A8T2JJS2</accession>
<feature type="compositionally biased region" description="Basic and acidic residues" evidence="1">
    <location>
        <begin position="551"/>
        <end position="568"/>
    </location>
</feature>
<feature type="chain" id="PRO_5035783718" description="A-kinase anchor protein 7-like phosphoesterase domain-containing protein" evidence="2">
    <location>
        <begin position="24"/>
        <end position="568"/>
    </location>
</feature>
<comment type="caution">
    <text evidence="4">The sequence shown here is derived from an EMBL/GenBank/DDBJ whole genome shotgun (WGS) entry which is preliminary data.</text>
</comment>
<dbReference type="OrthoDB" id="277832at2759"/>
<evidence type="ECO:0000313" key="5">
    <source>
        <dbReference type="Proteomes" id="UP000812440"/>
    </source>
</evidence>
<dbReference type="InterPro" id="IPR009097">
    <property type="entry name" value="Cyclic_Pdiesterase"/>
</dbReference>
<dbReference type="SUPFAM" id="SSF55144">
    <property type="entry name" value="LigT-like"/>
    <property type="match status" value="1"/>
</dbReference>
<organism evidence="4 5">
    <name type="scientific">Hymenochirus boettgeri</name>
    <name type="common">Congo dwarf clawed frog</name>
    <dbReference type="NCBI Taxonomy" id="247094"/>
    <lineage>
        <taxon>Eukaryota</taxon>
        <taxon>Metazoa</taxon>
        <taxon>Chordata</taxon>
        <taxon>Craniata</taxon>
        <taxon>Vertebrata</taxon>
        <taxon>Euteleostomi</taxon>
        <taxon>Amphibia</taxon>
        <taxon>Batrachia</taxon>
        <taxon>Anura</taxon>
        <taxon>Pipoidea</taxon>
        <taxon>Pipidae</taxon>
        <taxon>Pipinae</taxon>
        <taxon>Hymenochirus</taxon>
    </lineage>
</organism>
<dbReference type="GO" id="GO:0005829">
    <property type="term" value="C:cytosol"/>
    <property type="evidence" value="ECO:0007669"/>
    <property type="project" value="TreeGrafter"/>
</dbReference>
<dbReference type="Pfam" id="PF10469">
    <property type="entry name" value="AKAP7_NLS"/>
    <property type="match status" value="1"/>
</dbReference>
<dbReference type="AlphaFoldDB" id="A0A8T2JJS2"/>
<feature type="domain" description="A-kinase anchor protein 7-like phosphoesterase" evidence="3">
    <location>
        <begin position="162"/>
        <end position="359"/>
    </location>
</feature>
<feature type="signal peptide" evidence="2">
    <location>
        <begin position="1"/>
        <end position="23"/>
    </location>
</feature>
<evidence type="ECO:0000259" key="3">
    <source>
        <dbReference type="Pfam" id="PF10469"/>
    </source>
</evidence>
<feature type="compositionally biased region" description="Polar residues" evidence="1">
    <location>
        <begin position="540"/>
        <end position="550"/>
    </location>
</feature>
<feature type="region of interest" description="Disordered" evidence="1">
    <location>
        <begin position="540"/>
        <end position="568"/>
    </location>
</feature>
<dbReference type="PANTHER" id="PTHR15934">
    <property type="entry name" value="RNA 2',3'-CYCLIC PHOSPHODIESTERASE"/>
    <property type="match status" value="1"/>
</dbReference>
<dbReference type="EMBL" id="JAACNH010000004">
    <property type="protein sequence ID" value="KAG8444552.1"/>
    <property type="molecule type" value="Genomic_DNA"/>
</dbReference>
<dbReference type="InterPro" id="IPR019510">
    <property type="entry name" value="AKAP7-like_phosphoesterase"/>
</dbReference>
<sequence length="568" mass="64536">MWKCVWGLVRACLLTTYRFTATGIRHDSRSCYPLITHVPCPPRAAVYMETALVPSFVPAQGEEETDGLECLPGGGATENLEMEMTEETSQKNRIQSYKQQINDKSKDSTENLLKELPLANDDICAVFEIAKTVEKKVKKKTKRKLLEETEDGATVKKQKRANYFVSLPILNPKILCDIQTFQDTVLQKDQRLARAMIPKGTFHLTLFVMHLATEEDINLATSALLDSKGPVEEVLQGKTLVLSFHGVAEFKNEVIFGKMTEDDSQVTLKEISETIEKIFNRKGITSFGNKGFIPHLTFMKLSRSPKLRKQGLKKIDASLYKEFQDHNFGQEFLVRLDLCSMLKKRQENGYYHTEASIHFGSCNTEDFLVENNKLPESSESSKMNDKEVKMYNAYRKAPFLQKGSQIKNQSYNISDTSDTCLEEKDKTKSKLPIQTLSGQVEEIGHVNTQLINSAHELNKASISQLISLQKQRMEAEQDQWKQNQKNMQVLDNRLAAIEEQQIYTNRNLKGLNKKLSFIGKQLSRLVQVLQPSVGISTASESHLSNSLQTVKENEEQLDKVDHLKENLT</sequence>
<dbReference type="Proteomes" id="UP000812440">
    <property type="component" value="Chromosome 5"/>
</dbReference>
<dbReference type="GO" id="GO:0034237">
    <property type="term" value="F:protein kinase A regulatory subunit binding"/>
    <property type="evidence" value="ECO:0007669"/>
    <property type="project" value="TreeGrafter"/>
</dbReference>
<evidence type="ECO:0000256" key="1">
    <source>
        <dbReference type="SAM" id="MobiDB-lite"/>
    </source>
</evidence>
<dbReference type="GO" id="GO:0010738">
    <property type="term" value="P:regulation of protein kinase A signaling"/>
    <property type="evidence" value="ECO:0007669"/>
    <property type="project" value="TreeGrafter"/>
</dbReference>
<dbReference type="InterPro" id="IPR052641">
    <property type="entry name" value="AKAP7_isoform_gamma"/>
</dbReference>
<keyword evidence="5" id="KW-1185">Reference proteome</keyword>
<reference evidence="4" key="1">
    <citation type="thesis" date="2020" institute="ProQuest LLC" country="789 East Eisenhower Parkway, Ann Arbor, MI, USA">
        <title>Comparative Genomics and Chromosome Evolution.</title>
        <authorList>
            <person name="Mudd A.B."/>
        </authorList>
    </citation>
    <scope>NUCLEOTIDE SEQUENCE</scope>
    <source>
        <strain evidence="4">Female2</strain>
        <tissue evidence="4">Blood</tissue>
    </source>
</reference>